<evidence type="ECO:0000313" key="3">
    <source>
        <dbReference type="Proteomes" id="UP000436522"/>
    </source>
</evidence>
<dbReference type="PANTHER" id="PTHR30050">
    <property type="entry name" value="CHROMOSOMAL REPLICATION INITIATOR PROTEIN DNAA"/>
    <property type="match status" value="1"/>
</dbReference>
<dbReference type="SUPFAM" id="SSF52540">
    <property type="entry name" value="P-loop containing nucleoside triphosphate hydrolases"/>
    <property type="match status" value="1"/>
</dbReference>
<dbReference type="InterPro" id="IPR055199">
    <property type="entry name" value="Hda_lid"/>
</dbReference>
<sequence>MAEQLGFELPSVPALDRADFLVAPSNAIAVALIEGGGADKLVLTGQDGAGKTHLAHVWAKRHGARIIAATALAEADVPDLAQSSVAVEDVPQVAGNSAAEHTLFHLHNLVLANGHALLLTGRSAVRDWGIVLPDLASRIAAAPAAPLDPPDDTLLAAVLAKLFADRQLTPKADLIPYLLRRMDRSFAAAQDIVQRLDDASLAQKRPVSRTLAGEILDKDDTRAR</sequence>
<name>A0A640VQG2_9RHOB</name>
<comment type="caution">
    <text evidence="2">The sequence shown here is derived from an EMBL/GenBank/DDBJ whole genome shotgun (WGS) entry which is preliminary data.</text>
</comment>
<dbReference type="AlphaFoldDB" id="A0A640VQG2"/>
<organism evidence="2 3">
    <name type="scientific">Roseobacter cerasinus</name>
    <dbReference type="NCBI Taxonomy" id="2602289"/>
    <lineage>
        <taxon>Bacteria</taxon>
        <taxon>Pseudomonadati</taxon>
        <taxon>Pseudomonadota</taxon>
        <taxon>Alphaproteobacteria</taxon>
        <taxon>Rhodobacterales</taxon>
        <taxon>Roseobacteraceae</taxon>
        <taxon>Roseobacter</taxon>
    </lineage>
</organism>
<proteinExistence type="predicted"/>
<dbReference type="GO" id="GO:0006270">
    <property type="term" value="P:DNA replication initiation"/>
    <property type="evidence" value="ECO:0007669"/>
    <property type="project" value="TreeGrafter"/>
</dbReference>
<dbReference type="RefSeq" id="WP_159974353.1">
    <property type="nucleotide sequence ID" value="NZ_BLIV01000001.1"/>
</dbReference>
<evidence type="ECO:0000259" key="1">
    <source>
        <dbReference type="Pfam" id="PF22688"/>
    </source>
</evidence>
<dbReference type="GO" id="GO:0005886">
    <property type="term" value="C:plasma membrane"/>
    <property type="evidence" value="ECO:0007669"/>
    <property type="project" value="TreeGrafter"/>
</dbReference>
<protein>
    <recommendedName>
        <fullName evidence="1">Hda lid domain-containing protein</fullName>
    </recommendedName>
</protein>
<feature type="domain" description="Hda lid" evidence="1">
    <location>
        <begin position="161"/>
        <end position="208"/>
    </location>
</feature>
<dbReference type="Gene3D" id="3.40.50.300">
    <property type="entry name" value="P-loop containing nucleotide triphosphate hydrolases"/>
    <property type="match status" value="1"/>
</dbReference>
<dbReference type="OrthoDB" id="7390113at2"/>
<reference evidence="2 3" key="1">
    <citation type="submission" date="2019-12" db="EMBL/GenBank/DDBJ databases">
        <title>Roseobacter cerasinus sp. nov., isolated from seawater around aquaculture.</title>
        <authorList>
            <person name="Muramatsu S."/>
            <person name="Takabe Y."/>
            <person name="Mori K."/>
            <person name="Takaichi S."/>
            <person name="Hanada S."/>
        </authorList>
    </citation>
    <scope>NUCLEOTIDE SEQUENCE [LARGE SCALE GENOMIC DNA]</scope>
    <source>
        <strain evidence="2 3">AI77</strain>
    </source>
</reference>
<dbReference type="Gene3D" id="1.10.8.60">
    <property type="match status" value="1"/>
</dbReference>
<gene>
    <name evidence="2" type="ORF">So717_01990</name>
</gene>
<dbReference type="Pfam" id="PF22688">
    <property type="entry name" value="Hda_lid"/>
    <property type="match status" value="1"/>
</dbReference>
<dbReference type="InterPro" id="IPR027417">
    <property type="entry name" value="P-loop_NTPase"/>
</dbReference>
<evidence type="ECO:0000313" key="2">
    <source>
        <dbReference type="EMBL" id="GFE48446.1"/>
    </source>
</evidence>
<dbReference type="EMBL" id="BLIV01000001">
    <property type="protein sequence ID" value="GFE48446.1"/>
    <property type="molecule type" value="Genomic_DNA"/>
</dbReference>
<keyword evidence="3" id="KW-1185">Reference proteome</keyword>
<accession>A0A640VQG2</accession>
<dbReference type="Proteomes" id="UP000436522">
    <property type="component" value="Unassembled WGS sequence"/>
</dbReference>
<dbReference type="PANTHER" id="PTHR30050:SF5">
    <property type="entry name" value="DNAA REGULATORY INACTIVATOR HDA"/>
    <property type="match status" value="1"/>
</dbReference>
<dbReference type="GO" id="GO:0003688">
    <property type="term" value="F:DNA replication origin binding"/>
    <property type="evidence" value="ECO:0007669"/>
    <property type="project" value="TreeGrafter"/>
</dbReference>